<dbReference type="VEuPathDB" id="ToxoDB:ENH_00051340"/>
<protein>
    <submittedName>
        <fullName evidence="3">Uncharacterized protein</fullName>
    </submittedName>
</protein>
<evidence type="ECO:0000256" key="2">
    <source>
        <dbReference type="SAM" id="Phobius"/>
    </source>
</evidence>
<evidence type="ECO:0000256" key="1">
    <source>
        <dbReference type="SAM" id="MobiDB-lite"/>
    </source>
</evidence>
<feature type="region of interest" description="Disordered" evidence="1">
    <location>
        <begin position="172"/>
        <end position="204"/>
    </location>
</feature>
<feature type="region of interest" description="Disordered" evidence="1">
    <location>
        <begin position="431"/>
        <end position="494"/>
    </location>
</feature>
<keyword evidence="2" id="KW-0812">Transmembrane</keyword>
<dbReference type="EMBL" id="HG725532">
    <property type="protein sequence ID" value="CDJ68361.1"/>
    <property type="molecule type" value="Genomic_DNA"/>
</dbReference>
<sequence>MSSGWYPAVFELSSQTTAEKKLYKKRWQPANAFLGRKFIALFSVLAIVATINCFRTFRGRTHRGNAPRQLMGGLHGGDDDPELAEILDFCLEMEGNEEATYSLPGRLNHPDLAANQPFQSGPQQDQHLQVSQASAPFSVMQQLSTPTYSFSAETDSDPWNEGEHSLLESLVAAGEPPDDSPARWPPPYSLTDPTHSDLAGGSYFSGTVQNNVPVAYSTTSTPSPYQGFQELSPCAEPYAHLHPCAVQASAMLGSERWRDPSYQHQTFDEFQTSSGHVYGAAPVGTQPRRWFGELDNNRSDPPVSRKRTNDQVTQEIGGAQDPGYGRPNLKRMRFSAIRALLGKTSGVDNKQTSSDALERAVQSVPLVWAPPEIDLATIETESSHDEASAPLSFPSLSAYEGLSSSASTHVGGIQLYDSSAGDYSLRPGLVHSDCSSRKEPHAVPARQPTPAFGTPVAEPLRSPSLLTTTQSTNDSQDRAPSVERVSPEPDSDPEQELVDHIFYRLPTLGKHVTPRKFSLTRAQGYKHVKTCFSTLAYMRAFLEKPRLDAWEADTVVTMSERLVGHLIYYQNTPLSTLTPSEAIAVLGRRFLILDALLCAIEALGPAMEADQWWPQVIPAVPAFWECKRRHFCVPRTKAYVLLAHRLSAAVEILKEGNRLGARETVELKRDDKTFLSR</sequence>
<organism evidence="3 4">
    <name type="scientific">Eimeria necatrix</name>
    <dbReference type="NCBI Taxonomy" id="51315"/>
    <lineage>
        <taxon>Eukaryota</taxon>
        <taxon>Sar</taxon>
        <taxon>Alveolata</taxon>
        <taxon>Apicomplexa</taxon>
        <taxon>Conoidasida</taxon>
        <taxon>Coccidia</taxon>
        <taxon>Eucoccidiorida</taxon>
        <taxon>Eimeriorina</taxon>
        <taxon>Eimeriidae</taxon>
        <taxon>Eimeria</taxon>
    </lineage>
</organism>
<dbReference type="OrthoDB" id="10319103at2759"/>
<dbReference type="Proteomes" id="UP000030754">
    <property type="component" value="Unassembled WGS sequence"/>
</dbReference>
<feature type="region of interest" description="Disordered" evidence="1">
    <location>
        <begin position="109"/>
        <end position="131"/>
    </location>
</feature>
<reference evidence="3" key="1">
    <citation type="submission" date="2013-10" db="EMBL/GenBank/DDBJ databases">
        <title>Genomic analysis of the causative agents of coccidiosis in chickens.</title>
        <authorList>
            <person name="Reid A.J."/>
            <person name="Blake D."/>
            <person name="Billington K."/>
            <person name="Browne H."/>
            <person name="Dunn M."/>
            <person name="Hung S."/>
            <person name="Kawahara F."/>
            <person name="Miranda-Saavedra D."/>
            <person name="Mourier T."/>
            <person name="Nagra H."/>
            <person name="Otto T.D."/>
            <person name="Rawlings N."/>
            <person name="Sanchez A."/>
            <person name="Sanders M."/>
            <person name="Subramaniam C."/>
            <person name="Tay Y."/>
            <person name="Dear P."/>
            <person name="Doerig C."/>
            <person name="Gruber A."/>
            <person name="Parkinson J."/>
            <person name="Shirley M."/>
            <person name="Wan K.L."/>
            <person name="Berriman M."/>
            <person name="Tomley F."/>
            <person name="Pain A."/>
        </authorList>
    </citation>
    <scope>NUCLEOTIDE SEQUENCE [LARGE SCALE GENOMIC DNA]</scope>
    <source>
        <strain evidence="3">Houghton</strain>
    </source>
</reference>
<keyword evidence="2" id="KW-0472">Membrane</keyword>
<proteinExistence type="predicted"/>
<accession>U6MWK8</accession>
<feature type="compositionally biased region" description="Polar residues" evidence="1">
    <location>
        <begin position="464"/>
        <end position="474"/>
    </location>
</feature>
<reference evidence="3" key="2">
    <citation type="submission" date="2013-10" db="EMBL/GenBank/DDBJ databases">
        <authorList>
            <person name="Aslett M."/>
        </authorList>
    </citation>
    <scope>NUCLEOTIDE SEQUENCE [LARGE SCALE GENOMIC DNA]</scope>
    <source>
        <strain evidence="3">Houghton</strain>
    </source>
</reference>
<keyword evidence="4" id="KW-1185">Reference proteome</keyword>
<keyword evidence="2" id="KW-1133">Transmembrane helix</keyword>
<feature type="compositionally biased region" description="Polar residues" evidence="1">
    <location>
        <begin position="116"/>
        <end position="131"/>
    </location>
</feature>
<feature type="compositionally biased region" description="Basic and acidic residues" evidence="1">
    <location>
        <begin position="475"/>
        <end position="487"/>
    </location>
</feature>
<feature type="transmembrane region" description="Helical" evidence="2">
    <location>
        <begin position="33"/>
        <end position="54"/>
    </location>
</feature>
<evidence type="ECO:0000313" key="4">
    <source>
        <dbReference type="Proteomes" id="UP000030754"/>
    </source>
</evidence>
<feature type="region of interest" description="Disordered" evidence="1">
    <location>
        <begin position="287"/>
        <end position="328"/>
    </location>
</feature>
<dbReference type="AlphaFoldDB" id="U6MWK8"/>
<name>U6MWK8_9EIME</name>
<dbReference type="GeneID" id="25475281"/>
<evidence type="ECO:0000313" key="3">
    <source>
        <dbReference type="EMBL" id="CDJ68361.1"/>
    </source>
</evidence>
<gene>
    <name evidence="3" type="ORF">ENH_00051340</name>
</gene>
<dbReference type="RefSeq" id="XP_013436828.1">
    <property type="nucleotide sequence ID" value="XM_013581374.1"/>
</dbReference>